<protein>
    <recommendedName>
        <fullName evidence="3">Phage protein</fullName>
    </recommendedName>
</protein>
<dbReference type="RefSeq" id="WP_347437122.1">
    <property type="nucleotide sequence ID" value="NZ_CP089291.1"/>
</dbReference>
<evidence type="ECO:0008006" key="3">
    <source>
        <dbReference type="Google" id="ProtNLM"/>
    </source>
</evidence>
<reference evidence="1" key="1">
    <citation type="submission" date="2021-12" db="EMBL/GenBank/DDBJ databases">
        <title>Alicyclobacillaceae gen. nov., sp. nov., isolated from chalcocite enrichment system.</title>
        <authorList>
            <person name="Jiang Z."/>
        </authorList>
    </citation>
    <scope>NUCLEOTIDE SEQUENCE</scope>
    <source>
        <strain evidence="1">MYW30-H2</strain>
    </source>
</reference>
<keyword evidence="2" id="KW-1185">Reference proteome</keyword>
<organism evidence="1 2">
    <name type="scientific">Fodinisporobacter ferrooxydans</name>
    <dbReference type="NCBI Taxonomy" id="2901836"/>
    <lineage>
        <taxon>Bacteria</taxon>
        <taxon>Bacillati</taxon>
        <taxon>Bacillota</taxon>
        <taxon>Bacilli</taxon>
        <taxon>Bacillales</taxon>
        <taxon>Alicyclobacillaceae</taxon>
        <taxon>Fodinisporobacter</taxon>
    </lineage>
</organism>
<name>A0ABY4CLY2_9BACL</name>
<sequence>MLVDLQQRCLQFEHPLEKAEGRIKMKLYVKRDDQTNIERARIEMDKSEELALLQLALRFAVEKFEEYAGDFPTEQEQQYLEMYRLLYANLETELPWEEFSESK</sequence>
<dbReference type="EMBL" id="CP089291">
    <property type="protein sequence ID" value="UOF90427.1"/>
    <property type="molecule type" value="Genomic_DNA"/>
</dbReference>
<accession>A0ABY4CLY2</accession>
<evidence type="ECO:0000313" key="1">
    <source>
        <dbReference type="EMBL" id="UOF90427.1"/>
    </source>
</evidence>
<evidence type="ECO:0000313" key="2">
    <source>
        <dbReference type="Proteomes" id="UP000830167"/>
    </source>
</evidence>
<gene>
    <name evidence="1" type="ORF">LSG31_21655</name>
</gene>
<dbReference type="Proteomes" id="UP000830167">
    <property type="component" value="Chromosome"/>
</dbReference>
<proteinExistence type="predicted"/>